<reference evidence="4 5" key="1">
    <citation type="submission" date="2020-07" db="EMBL/GenBank/DDBJ databases">
        <title>Sequencing the genomes of 1000 actinobacteria strains.</title>
        <authorList>
            <person name="Klenk H.-P."/>
        </authorList>
    </citation>
    <scope>NUCLEOTIDE SEQUENCE [LARGE SCALE GENOMIC DNA]</scope>
    <source>
        <strain evidence="4 5">DSM 26487</strain>
    </source>
</reference>
<dbReference type="EMBL" id="JACBZR010000001">
    <property type="protein sequence ID" value="NYI79920.1"/>
    <property type="molecule type" value="Genomic_DNA"/>
</dbReference>
<accession>A0A7Z0DQS8</accession>
<feature type="transmembrane region" description="Helical" evidence="2">
    <location>
        <begin position="189"/>
        <end position="205"/>
    </location>
</feature>
<dbReference type="GO" id="GO:0016020">
    <property type="term" value="C:membrane"/>
    <property type="evidence" value="ECO:0007669"/>
    <property type="project" value="TreeGrafter"/>
</dbReference>
<feature type="compositionally biased region" description="Low complexity" evidence="1">
    <location>
        <begin position="1"/>
        <end position="17"/>
    </location>
</feature>
<dbReference type="Pfam" id="PF01757">
    <property type="entry name" value="Acyl_transf_3"/>
    <property type="match status" value="1"/>
</dbReference>
<keyword evidence="5" id="KW-1185">Reference proteome</keyword>
<proteinExistence type="predicted"/>
<feature type="domain" description="Acyltransferase 3" evidence="3">
    <location>
        <begin position="36"/>
        <end position="352"/>
    </location>
</feature>
<dbReference type="GO" id="GO:0009103">
    <property type="term" value="P:lipopolysaccharide biosynthetic process"/>
    <property type="evidence" value="ECO:0007669"/>
    <property type="project" value="TreeGrafter"/>
</dbReference>
<dbReference type="GO" id="GO:0016747">
    <property type="term" value="F:acyltransferase activity, transferring groups other than amino-acyl groups"/>
    <property type="evidence" value="ECO:0007669"/>
    <property type="project" value="InterPro"/>
</dbReference>
<dbReference type="PANTHER" id="PTHR23028">
    <property type="entry name" value="ACETYLTRANSFERASE"/>
    <property type="match status" value="1"/>
</dbReference>
<evidence type="ECO:0000313" key="4">
    <source>
        <dbReference type="EMBL" id="NYI79920.1"/>
    </source>
</evidence>
<dbReference type="PANTHER" id="PTHR23028:SF53">
    <property type="entry name" value="ACYL_TRANSF_3 DOMAIN-CONTAINING PROTEIN"/>
    <property type="match status" value="1"/>
</dbReference>
<evidence type="ECO:0000259" key="3">
    <source>
        <dbReference type="Pfam" id="PF01757"/>
    </source>
</evidence>
<dbReference type="AlphaFoldDB" id="A0A7Z0DQS8"/>
<protein>
    <submittedName>
        <fullName evidence="4">Peptidoglycan/LPS O-acetylase OafA/YrhL</fullName>
    </submittedName>
</protein>
<sequence>MTSTPTAPADTTPARAPESGSETAPKKVVRRSRLGALDALRFIAAVVVVGYHLTGIATPYWGLDPREVFPTLNHVTRYGYLGVELFFIISGFVILMTAWGRDLPRFVSSRVARLFPAYWVAVIITLILQAYWKGGRDQGFVGGLINMTMTQDAWDVLSAQGAFWTLWIELKFYLLIGVFLLVGITKQRVIAVVFLWPLLAQIARATDSGMLNSLLFAEYAPFFAMGMALFLIYRFGNSFIAWLAVAYNVILGIRQATEYADRATELVGATVSPMVTGLAIVAFAALVWLVSAGPLGRVEARFLTTLGALTYPLYLIHAQFAFWVIDTFHGRYDEYVVLAAAVATALVLAIALHYLIERRLHDPVRDAVQRGLREAPQPGR</sequence>
<evidence type="ECO:0000313" key="5">
    <source>
        <dbReference type="Proteomes" id="UP000564496"/>
    </source>
</evidence>
<evidence type="ECO:0000256" key="1">
    <source>
        <dbReference type="SAM" id="MobiDB-lite"/>
    </source>
</evidence>
<name>A0A7Z0DQS8_9ACTN</name>
<keyword evidence="2" id="KW-0472">Membrane</keyword>
<feature type="transmembrane region" description="Helical" evidence="2">
    <location>
        <begin position="269"/>
        <end position="290"/>
    </location>
</feature>
<dbReference type="Proteomes" id="UP000564496">
    <property type="component" value="Unassembled WGS sequence"/>
</dbReference>
<feature type="transmembrane region" description="Helical" evidence="2">
    <location>
        <begin position="239"/>
        <end position="257"/>
    </location>
</feature>
<gene>
    <name evidence="4" type="ORF">BJ988_004568</name>
</gene>
<keyword evidence="2" id="KW-0812">Transmembrane</keyword>
<keyword evidence="2" id="KW-1133">Transmembrane helix</keyword>
<evidence type="ECO:0000256" key="2">
    <source>
        <dbReference type="SAM" id="Phobius"/>
    </source>
</evidence>
<feature type="transmembrane region" description="Helical" evidence="2">
    <location>
        <begin position="78"/>
        <end position="99"/>
    </location>
</feature>
<feature type="region of interest" description="Disordered" evidence="1">
    <location>
        <begin position="1"/>
        <end position="25"/>
    </location>
</feature>
<comment type="caution">
    <text evidence="4">The sequence shown here is derived from an EMBL/GenBank/DDBJ whole genome shotgun (WGS) entry which is preliminary data.</text>
</comment>
<organism evidence="4 5">
    <name type="scientific">Nocardioides panzhihuensis</name>
    <dbReference type="NCBI Taxonomy" id="860243"/>
    <lineage>
        <taxon>Bacteria</taxon>
        <taxon>Bacillati</taxon>
        <taxon>Actinomycetota</taxon>
        <taxon>Actinomycetes</taxon>
        <taxon>Propionibacteriales</taxon>
        <taxon>Nocardioidaceae</taxon>
        <taxon>Nocardioides</taxon>
    </lineage>
</organism>
<feature type="transmembrane region" description="Helical" evidence="2">
    <location>
        <begin position="111"/>
        <end position="132"/>
    </location>
</feature>
<feature type="transmembrane region" description="Helical" evidence="2">
    <location>
        <begin position="162"/>
        <end position="182"/>
    </location>
</feature>
<feature type="transmembrane region" description="Helical" evidence="2">
    <location>
        <begin position="39"/>
        <end position="58"/>
    </location>
</feature>
<feature type="transmembrane region" description="Helical" evidence="2">
    <location>
        <begin position="335"/>
        <end position="356"/>
    </location>
</feature>
<dbReference type="RefSeq" id="WP_179660164.1">
    <property type="nucleotide sequence ID" value="NZ_JACBZR010000001.1"/>
</dbReference>
<feature type="transmembrane region" description="Helical" evidence="2">
    <location>
        <begin position="302"/>
        <end position="323"/>
    </location>
</feature>
<dbReference type="InterPro" id="IPR002656">
    <property type="entry name" value="Acyl_transf_3_dom"/>
</dbReference>
<dbReference type="InterPro" id="IPR050879">
    <property type="entry name" value="Acyltransferase_3"/>
</dbReference>